<gene>
    <name evidence="5" type="ORF">chiPu_0024122</name>
</gene>
<comment type="caution">
    <text evidence="5">The sequence shown here is derived from an EMBL/GenBank/DDBJ whole genome shotgun (WGS) entry which is preliminary data.</text>
</comment>
<dbReference type="GO" id="GO:0005085">
    <property type="term" value="F:guanyl-nucleotide exchange factor activity"/>
    <property type="evidence" value="ECO:0007669"/>
    <property type="project" value="UniProtKB-KW"/>
</dbReference>
<dbReference type="PROSITE" id="PS51651">
    <property type="entry name" value="DOCKER"/>
    <property type="match status" value="1"/>
</dbReference>
<dbReference type="InterPro" id="IPR026791">
    <property type="entry name" value="DOCK"/>
</dbReference>
<dbReference type="Pfam" id="PF06920">
    <property type="entry name" value="DHR-2_Lobe_A"/>
    <property type="match status" value="1"/>
</dbReference>
<evidence type="ECO:0000256" key="3">
    <source>
        <dbReference type="SAM" id="MobiDB-lite"/>
    </source>
</evidence>
<dbReference type="InterPro" id="IPR046769">
    <property type="entry name" value="DOCKER_Lobe_A"/>
</dbReference>
<evidence type="ECO:0000256" key="1">
    <source>
        <dbReference type="ARBA" id="ARBA00022658"/>
    </source>
</evidence>
<dbReference type="GO" id="GO:0005737">
    <property type="term" value="C:cytoplasm"/>
    <property type="evidence" value="ECO:0007669"/>
    <property type="project" value="TreeGrafter"/>
</dbReference>
<dbReference type="EMBL" id="BEZZ01032979">
    <property type="protein sequence ID" value="GCC40247.1"/>
    <property type="molecule type" value="Genomic_DNA"/>
</dbReference>
<dbReference type="STRING" id="137246.A0A401TCA3"/>
<proteinExistence type="inferred from homology"/>
<keyword evidence="1" id="KW-0344">Guanine-nucleotide releasing factor</keyword>
<organism evidence="5 6">
    <name type="scientific">Chiloscyllium punctatum</name>
    <name type="common">Brownbanded bambooshark</name>
    <name type="synonym">Hemiscyllium punctatum</name>
    <dbReference type="NCBI Taxonomy" id="137246"/>
    <lineage>
        <taxon>Eukaryota</taxon>
        <taxon>Metazoa</taxon>
        <taxon>Chordata</taxon>
        <taxon>Craniata</taxon>
        <taxon>Vertebrata</taxon>
        <taxon>Chondrichthyes</taxon>
        <taxon>Elasmobranchii</taxon>
        <taxon>Galeomorphii</taxon>
        <taxon>Galeoidea</taxon>
        <taxon>Orectolobiformes</taxon>
        <taxon>Hemiscylliidae</taxon>
        <taxon>Chiloscyllium</taxon>
    </lineage>
</organism>
<dbReference type="InterPro" id="IPR027357">
    <property type="entry name" value="DOCKER_dom"/>
</dbReference>
<evidence type="ECO:0000313" key="6">
    <source>
        <dbReference type="Proteomes" id="UP000287033"/>
    </source>
</evidence>
<dbReference type="Proteomes" id="UP000287033">
    <property type="component" value="Unassembled WGS sequence"/>
</dbReference>
<dbReference type="Gene3D" id="1.25.40.410">
    <property type="match status" value="1"/>
</dbReference>
<dbReference type="InterPro" id="IPR043161">
    <property type="entry name" value="DOCK_C_lobe_A"/>
</dbReference>
<dbReference type="GO" id="GO:0016477">
    <property type="term" value="P:cell migration"/>
    <property type="evidence" value="ECO:0007669"/>
    <property type="project" value="TreeGrafter"/>
</dbReference>
<dbReference type="AlphaFoldDB" id="A0A401TCA3"/>
<sequence length="146" mass="17212">TFYKEKKREDIYIRYLYKLRDLHRDCENYTEAAYTLLLHAELLQWSDQLCAAHLIHREDCQALTNRELKERLYQEIICYYDKGKMWENAIQLCKELATMYEEEVFDYEELSRLLVRTPSAGGQGRRGLAGGASAELPDPDRPDLSL</sequence>
<feature type="region of interest" description="Disordered" evidence="3">
    <location>
        <begin position="119"/>
        <end position="146"/>
    </location>
</feature>
<dbReference type="PANTHER" id="PTHR45653">
    <property type="entry name" value="DEDICATOR OF CYTOKINESIS"/>
    <property type="match status" value="1"/>
</dbReference>
<evidence type="ECO:0000259" key="4">
    <source>
        <dbReference type="PROSITE" id="PS51651"/>
    </source>
</evidence>
<dbReference type="GO" id="GO:0005886">
    <property type="term" value="C:plasma membrane"/>
    <property type="evidence" value="ECO:0007669"/>
    <property type="project" value="TreeGrafter"/>
</dbReference>
<evidence type="ECO:0000256" key="2">
    <source>
        <dbReference type="PROSITE-ProRule" id="PRU00984"/>
    </source>
</evidence>
<protein>
    <recommendedName>
        <fullName evidence="4">DOCKER domain-containing protein</fullName>
    </recommendedName>
</protein>
<dbReference type="OrthoDB" id="18896at2759"/>
<comment type="similarity">
    <text evidence="2">Belongs to the DOCK family.</text>
</comment>
<dbReference type="GO" id="GO:0007520">
    <property type="term" value="P:myoblast fusion"/>
    <property type="evidence" value="ECO:0007669"/>
    <property type="project" value="TreeGrafter"/>
</dbReference>
<feature type="non-terminal residue" evidence="5">
    <location>
        <position position="1"/>
    </location>
</feature>
<dbReference type="GO" id="GO:0007264">
    <property type="term" value="P:small GTPase-mediated signal transduction"/>
    <property type="evidence" value="ECO:0007669"/>
    <property type="project" value="InterPro"/>
</dbReference>
<reference evidence="5 6" key="1">
    <citation type="journal article" date="2018" name="Nat. Ecol. Evol.">
        <title>Shark genomes provide insights into elasmobranch evolution and the origin of vertebrates.</title>
        <authorList>
            <person name="Hara Y"/>
            <person name="Yamaguchi K"/>
            <person name="Onimaru K"/>
            <person name="Kadota M"/>
            <person name="Koyanagi M"/>
            <person name="Keeley SD"/>
            <person name="Tatsumi K"/>
            <person name="Tanaka K"/>
            <person name="Motone F"/>
            <person name="Kageyama Y"/>
            <person name="Nozu R"/>
            <person name="Adachi N"/>
            <person name="Nishimura O"/>
            <person name="Nakagawa R"/>
            <person name="Tanegashima C"/>
            <person name="Kiyatake I"/>
            <person name="Matsumoto R"/>
            <person name="Murakumo K"/>
            <person name="Nishida K"/>
            <person name="Terakita A"/>
            <person name="Kuratani S"/>
            <person name="Sato K"/>
            <person name="Hyodo S Kuraku.S."/>
        </authorList>
    </citation>
    <scope>NUCLEOTIDE SEQUENCE [LARGE SCALE GENOMIC DNA]</scope>
</reference>
<dbReference type="GO" id="GO:0031267">
    <property type="term" value="F:small GTPase binding"/>
    <property type="evidence" value="ECO:0007669"/>
    <property type="project" value="TreeGrafter"/>
</dbReference>
<keyword evidence="6" id="KW-1185">Reference proteome</keyword>
<name>A0A401TCA3_CHIPU</name>
<feature type="domain" description="DOCKER" evidence="4">
    <location>
        <begin position="3"/>
        <end position="146"/>
    </location>
</feature>
<dbReference type="PANTHER" id="PTHR45653:SF3">
    <property type="entry name" value="DEDICATOR OF CYTOKINESIS PROTEIN 5"/>
    <property type="match status" value="1"/>
</dbReference>
<evidence type="ECO:0000313" key="5">
    <source>
        <dbReference type="EMBL" id="GCC40247.1"/>
    </source>
</evidence>
<accession>A0A401TCA3</accession>
<feature type="compositionally biased region" description="Gly residues" evidence="3">
    <location>
        <begin position="121"/>
        <end position="130"/>
    </location>
</feature>